<gene>
    <name evidence="1" type="ORF">RW095_05770</name>
</gene>
<keyword evidence="2" id="KW-1185">Reference proteome</keyword>
<protein>
    <submittedName>
        <fullName evidence="1">Uncharacterized protein</fullName>
    </submittedName>
</protein>
<dbReference type="EMBL" id="CP136511">
    <property type="protein sequence ID" value="WOD13514.1"/>
    <property type="molecule type" value="Genomic_DNA"/>
</dbReference>
<reference evidence="1 2" key="1">
    <citation type="submission" date="2023-10" db="EMBL/GenBank/DDBJ databases">
        <title>Surface-active antibiotics is a multifunctional adaptation for post-fire microbes.</title>
        <authorList>
            <person name="Liu M.D."/>
            <person name="Du Y."/>
            <person name="Koupaei S.K."/>
            <person name="Kim N.R."/>
            <person name="Zhang W."/>
            <person name="Traxler M.F."/>
        </authorList>
    </citation>
    <scope>NUCLEOTIDE SEQUENCE [LARGE SCALE GENOMIC DNA]</scope>
    <source>
        <strain evidence="1 2">F3</strain>
    </source>
</reference>
<accession>A0ABZ0EAI0</accession>
<proteinExistence type="predicted"/>
<sequence length="47" mass="5220">MHAPGLTELTRKLVAADTVNPPGDEQWDRLLEAVDLYRGALTDWAGR</sequence>
<organism evidence="1 2">
    <name type="scientific">Paraburkholderia kirstenboschensis</name>
    <dbReference type="NCBI Taxonomy" id="1245436"/>
    <lineage>
        <taxon>Bacteria</taxon>
        <taxon>Pseudomonadati</taxon>
        <taxon>Pseudomonadota</taxon>
        <taxon>Betaproteobacteria</taxon>
        <taxon>Burkholderiales</taxon>
        <taxon>Burkholderiaceae</taxon>
        <taxon>Paraburkholderia</taxon>
    </lineage>
</organism>
<evidence type="ECO:0000313" key="1">
    <source>
        <dbReference type="EMBL" id="WOD13514.1"/>
    </source>
</evidence>
<dbReference type="Proteomes" id="UP001302652">
    <property type="component" value="Chromosome 3"/>
</dbReference>
<evidence type="ECO:0000313" key="2">
    <source>
        <dbReference type="Proteomes" id="UP001302652"/>
    </source>
</evidence>
<dbReference type="RefSeq" id="WP_317015056.1">
    <property type="nucleotide sequence ID" value="NZ_CP136511.1"/>
</dbReference>
<name>A0ABZ0EAI0_9BURK</name>